<dbReference type="Pfam" id="PF01261">
    <property type="entry name" value="AP_endonuc_2"/>
    <property type="match status" value="1"/>
</dbReference>
<dbReference type="GeneID" id="81357074"/>
<name>A0A9W9FE73_9EURO</name>
<dbReference type="PANTHER" id="PTHR12110:SF21">
    <property type="entry name" value="XYLOSE ISOMERASE-LIKE TIM BARREL DOMAIN-CONTAINING PROTEIN"/>
    <property type="match status" value="1"/>
</dbReference>
<dbReference type="InterPro" id="IPR036237">
    <property type="entry name" value="Xyl_isomerase-like_sf"/>
</dbReference>
<dbReference type="OrthoDB" id="5360893at2759"/>
<accession>A0A9W9FE73</accession>
<sequence>MECKPAITTVSLGAAKYHSIFDKIEEAAKNGFKAIELFIDDLETLARGIRSSPASVTPPRDAVLAAATQIRGHCDKLGVTVLNLQPLRFYEGLVNRKKRNQILDEVVPIWMDALTILGADTILVPSNFLPEDPATELPQTVGDFDIIVDDLRELAARGAQHQPIIKFAYEALAWGTHVNTWEKSWKIVQAVDRPNLGIALDTFNIAGAVFADPTTADGRVAGTAEADLRSSLDRMASTLDLSKLFIVQIADAERLSQPLLPGHPFYVAGQPSRLSWSRNCRLFLCESDRGGFLPVLSILKAIIDLGWSGYLAYEIFSRSLASTDHQTPAQHAERAKRSWQQLCQVGSTKDTPSKTLDSAKEPTKEPTKEQKPPHGTESHSHRMGLIETVVHGVETEVDRGISFGGGVLSMIASRAEAL</sequence>
<keyword evidence="4" id="KW-1185">Reference proteome</keyword>
<reference evidence="3" key="2">
    <citation type="journal article" date="2023" name="IMA Fungus">
        <title>Comparative genomic study of the Penicillium genus elucidates a diverse pangenome and 15 lateral gene transfer events.</title>
        <authorList>
            <person name="Petersen C."/>
            <person name="Sorensen T."/>
            <person name="Nielsen M.R."/>
            <person name="Sondergaard T.E."/>
            <person name="Sorensen J.L."/>
            <person name="Fitzpatrick D.A."/>
            <person name="Frisvad J.C."/>
            <person name="Nielsen K.L."/>
        </authorList>
    </citation>
    <scope>NUCLEOTIDE SEQUENCE</scope>
    <source>
        <strain evidence="3">IBT 30761</strain>
    </source>
</reference>
<dbReference type="EMBL" id="JAPQKI010000005">
    <property type="protein sequence ID" value="KAJ5098600.1"/>
    <property type="molecule type" value="Genomic_DNA"/>
</dbReference>
<reference evidence="3" key="1">
    <citation type="submission" date="2022-11" db="EMBL/GenBank/DDBJ databases">
        <authorList>
            <person name="Petersen C."/>
        </authorList>
    </citation>
    <scope>NUCLEOTIDE SEQUENCE</scope>
    <source>
        <strain evidence="3">IBT 30761</strain>
    </source>
</reference>
<proteinExistence type="predicted"/>
<dbReference type="Proteomes" id="UP001149074">
    <property type="component" value="Unassembled WGS sequence"/>
</dbReference>
<comment type="caution">
    <text evidence="3">The sequence shown here is derived from an EMBL/GenBank/DDBJ whole genome shotgun (WGS) entry which is preliminary data.</text>
</comment>
<dbReference type="RefSeq" id="XP_056474254.1">
    <property type="nucleotide sequence ID" value="XM_056618095.1"/>
</dbReference>
<dbReference type="InterPro" id="IPR050312">
    <property type="entry name" value="IolE/XylAMocC-like"/>
</dbReference>
<organism evidence="3 4">
    <name type="scientific">Penicillium argentinense</name>
    <dbReference type="NCBI Taxonomy" id="1131581"/>
    <lineage>
        <taxon>Eukaryota</taxon>
        <taxon>Fungi</taxon>
        <taxon>Dikarya</taxon>
        <taxon>Ascomycota</taxon>
        <taxon>Pezizomycotina</taxon>
        <taxon>Eurotiomycetes</taxon>
        <taxon>Eurotiomycetidae</taxon>
        <taxon>Eurotiales</taxon>
        <taxon>Aspergillaceae</taxon>
        <taxon>Penicillium</taxon>
    </lineage>
</organism>
<evidence type="ECO:0000313" key="3">
    <source>
        <dbReference type="EMBL" id="KAJ5098600.1"/>
    </source>
</evidence>
<evidence type="ECO:0000259" key="2">
    <source>
        <dbReference type="Pfam" id="PF01261"/>
    </source>
</evidence>
<dbReference type="SUPFAM" id="SSF51658">
    <property type="entry name" value="Xylose isomerase-like"/>
    <property type="match status" value="1"/>
</dbReference>
<dbReference type="PANTHER" id="PTHR12110">
    <property type="entry name" value="HYDROXYPYRUVATE ISOMERASE"/>
    <property type="match status" value="1"/>
</dbReference>
<dbReference type="InterPro" id="IPR013022">
    <property type="entry name" value="Xyl_isomerase-like_TIM-brl"/>
</dbReference>
<feature type="compositionally biased region" description="Basic and acidic residues" evidence="1">
    <location>
        <begin position="357"/>
        <end position="380"/>
    </location>
</feature>
<dbReference type="Gene3D" id="3.20.20.150">
    <property type="entry name" value="Divalent-metal-dependent TIM barrel enzymes"/>
    <property type="match status" value="1"/>
</dbReference>
<evidence type="ECO:0000313" key="4">
    <source>
        <dbReference type="Proteomes" id="UP001149074"/>
    </source>
</evidence>
<gene>
    <name evidence="3" type="ORF">N7532_005601</name>
</gene>
<feature type="domain" description="Xylose isomerase-like TIM barrel" evidence="2">
    <location>
        <begin position="24"/>
        <end position="327"/>
    </location>
</feature>
<protein>
    <recommendedName>
        <fullName evidence="2">Xylose isomerase-like TIM barrel domain-containing protein</fullName>
    </recommendedName>
</protein>
<dbReference type="AlphaFoldDB" id="A0A9W9FE73"/>
<feature type="region of interest" description="Disordered" evidence="1">
    <location>
        <begin position="346"/>
        <end position="381"/>
    </location>
</feature>
<evidence type="ECO:0000256" key="1">
    <source>
        <dbReference type="SAM" id="MobiDB-lite"/>
    </source>
</evidence>
<feature type="compositionally biased region" description="Polar residues" evidence="1">
    <location>
        <begin position="346"/>
        <end position="356"/>
    </location>
</feature>